<gene>
    <name evidence="3" type="primary">R3HDM4_1</name>
    <name evidence="3" type="ORF">GWK47_043263</name>
</gene>
<accession>A0A8J4YGD0</accession>
<organism evidence="3 4">
    <name type="scientific">Chionoecetes opilio</name>
    <name type="common">Atlantic snow crab</name>
    <name type="synonym">Cancer opilio</name>
    <dbReference type="NCBI Taxonomy" id="41210"/>
    <lineage>
        <taxon>Eukaryota</taxon>
        <taxon>Metazoa</taxon>
        <taxon>Ecdysozoa</taxon>
        <taxon>Arthropoda</taxon>
        <taxon>Crustacea</taxon>
        <taxon>Multicrustacea</taxon>
        <taxon>Malacostraca</taxon>
        <taxon>Eumalacostraca</taxon>
        <taxon>Eucarida</taxon>
        <taxon>Decapoda</taxon>
        <taxon>Pleocyemata</taxon>
        <taxon>Brachyura</taxon>
        <taxon>Eubrachyura</taxon>
        <taxon>Majoidea</taxon>
        <taxon>Majidae</taxon>
        <taxon>Chionoecetes</taxon>
    </lineage>
</organism>
<dbReference type="PANTHER" id="PTHR32019">
    <property type="entry name" value="R3H DOMAIN-CONTAINING PROTEIN 4"/>
    <property type="match status" value="1"/>
</dbReference>
<dbReference type="SUPFAM" id="SSF82708">
    <property type="entry name" value="R3H domain"/>
    <property type="match status" value="1"/>
</dbReference>
<evidence type="ECO:0000313" key="3">
    <source>
        <dbReference type="EMBL" id="KAG0723111.1"/>
    </source>
</evidence>
<evidence type="ECO:0000256" key="1">
    <source>
        <dbReference type="SAM" id="MobiDB-lite"/>
    </source>
</evidence>
<dbReference type="GO" id="GO:0003676">
    <property type="term" value="F:nucleic acid binding"/>
    <property type="evidence" value="ECO:0007669"/>
    <property type="project" value="InterPro"/>
</dbReference>
<dbReference type="InterPro" id="IPR036867">
    <property type="entry name" value="R3H_dom_sf"/>
</dbReference>
<dbReference type="InterPro" id="IPR039629">
    <property type="entry name" value="R3HDM4"/>
</dbReference>
<dbReference type="Gene3D" id="3.30.1370.50">
    <property type="entry name" value="R3H-like domain"/>
    <property type="match status" value="1"/>
</dbReference>
<evidence type="ECO:0000313" key="4">
    <source>
        <dbReference type="Proteomes" id="UP000770661"/>
    </source>
</evidence>
<keyword evidence="4" id="KW-1185">Reference proteome</keyword>
<name>A0A8J4YGD0_CHIOP</name>
<feature type="region of interest" description="Disordered" evidence="1">
    <location>
        <begin position="22"/>
        <end position="43"/>
    </location>
</feature>
<proteinExistence type="predicted"/>
<feature type="domain" description="R3H-associated N-terminal" evidence="2">
    <location>
        <begin position="62"/>
        <end position="214"/>
    </location>
</feature>
<dbReference type="AlphaFoldDB" id="A0A8J4YGD0"/>
<dbReference type="EMBL" id="JACEEZ010008617">
    <property type="protein sequence ID" value="KAG0723111.1"/>
    <property type="molecule type" value="Genomic_DNA"/>
</dbReference>
<protein>
    <submittedName>
        <fullName evidence="3">R3H domain-containing protein 4</fullName>
    </submittedName>
</protein>
<dbReference type="Pfam" id="PF13902">
    <property type="entry name" value="R3H-assoc"/>
    <property type="match status" value="1"/>
</dbReference>
<evidence type="ECO:0000259" key="2">
    <source>
        <dbReference type="Pfam" id="PF13902"/>
    </source>
</evidence>
<dbReference type="OrthoDB" id="75169at2759"/>
<reference evidence="3" key="1">
    <citation type="submission" date="2020-07" db="EMBL/GenBank/DDBJ databases">
        <title>The High-quality genome of the commercially important snow crab, Chionoecetes opilio.</title>
        <authorList>
            <person name="Jeong J.-H."/>
            <person name="Ryu S."/>
        </authorList>
    </citation>
    <scope>NUCLEOTIDE SEQUENCE</scope>
    <source>
        <strain evidence="3">MADBK_172401_WGS</strain>
        <tissue evidence="3">Digestive gland</tissue>
    </source>
</reference>
<sequence>MGVIKKAYSRAPVISFSDESINSLGISQPSTPTHEPETPPEEEVPVVAVPQRRDPAQLLQRLEQHHLNRHAGARRCRRASNARALQTLIEDETEDALEPTIVDFLPKAENAFTKLLNDCNNMRIWQHFITRSEQEQREYLESVAPQPQEKGGRRSVGGFSFTQINSDTMEESLPNTEGFVVVPQMTDCRHIHPAYSEAHRFSMMEAQLQSLLKRKHLPLGVLSYLEDEMIEIFAHDPLSVYITSELSSFERLLLHALCQYYFLRSKSTTIAGVRRTKVENANKCFHEPDISLATYIDKFYRR</sequence>
<dbReference type="InterPro" id="IPR025952">
    <property type="entry name" value="R3H-assoc_dom"/>
</dbReference>
<dbReference type="Proteomes" id="UP000770661">
    <property type="component" value="Unassembled WGS sequence"/>
</dbReference>
<comment type="caution">
    <text evidence="3">The sequence shown here is derived from an EMBL/GenBank/DDBJ whole genome shotgun (WGS) entry which is preliminary data.</text>
</comment>
<dbReference type="CDD" id="cd02325">
    <property type="entry name" value="R3H"/>
    <property type="match status" value="1"/>
</dbReference>
<dbReference type="PANTHER" id="PTHR32019:SF2">
    <property type="entry name" value="R3H DOMAIN-CONTAINING PROTEIN 4"/>
    <property type="match status" value="1"/>
</dbReference>